<feature type="domain" description="DUF4301" evidence="1">
    <location>
        <begin position="4"/>
        <end position="507"/>
    </location>
</feature>
<dbReference type="Pfam" id="PF14134">
    <property type="entry name" value="DUF4301"/>
    <property type="match status" value="1"/>
</dbReference>
<dbReference type="OrthoDB" id="5572060at2"/>
<dbReference type="SUPFAM" id="SSF53448">
    <property type="entry name" value="Nucleotide-diphospho-sugar transferases"/>
    <property type="match status" value="2"/>
</dbReference>
<dbReference type="AlphaFoldDB" id="A0A0E4A208"/>
<reference evidence="2 3" key="1">
    <citation type="journal article" date="2014" name="Curr. Microbiol.">
        <title>Spirosoma radiotolerans sp. nov., a gamma-radiation-resistant bacterium isolated from gamma ray-irradiated soil.</title>
        <authorList>
            <person name="Lee J.J."/>
            <person name="Srinivasan S."/>
            <person name="Lim S."/>
            <person name="Joe M."/>
            <person name="Im S."/>
            <person name="Bae S.I."/>
            <person name="Park K.R."/>
            <person name="Han J.H."/>
            <person name="Park S.H."/>
            <person name="Joo B.M."/>
            <person name="Park S.J."/>
            <person name="Kim M.K."/>
        </authorList>
    </citation>
    <scope>NUCLEOTIDE SEQUENCE [LARGE SCALE GENOMIC DNA]</scope>
    <source>
        <strain evidence="2 3">DG5A</strain>
    </source>
</reference>
<gene>
    <name evidence="2" type="ORF">SD10_27620</name>
</gene>
<dbReference type="Proteomes" id="UP000033054">
    <property type="component" value="Chromosome"/>
</dbReference>
<protein>
    <submittedName>
        <fullName evidence="2">NAD metabolism ATPase/kinase</fullName>
    </submittedName>
</protein>
<accession>A0A0E4A208</accession>
<dbReference type="HOGENOM" id="CLU_024244_0_0_10"/>
<dbReference type="RefSeq" id="WP_046580243.1">
    <property type="nucleotide sequence ID" value="NZ_CP010429.1"/>
</dbReference>
<evidence type="ECO:0000259" key="1">
    <source>
        <dbReference type="Pfam" id="PF14134"/>
    </source>
</evidence>
<keyword evidence="2" id="KW-0418">Kinase</keyword>
<evidence type="ECO:0000313" key="2">
    <source>
        <dbReference type="EMBL" id="AKD58834.1"/>
    </source>
</evidence>
<dbReference type="STRING" id="1379870.SD10_27620"/>
<dbReference type="EMBL" id="CP010429">
    <property type="protein sequence ID" value="AKD58834.1"/>
    <property type="molecule type" value="Genomic_DNA"/>
</dbReference>
<dbReference type="InterPro" id="IPR025393">
    <property type="entry name" value="DUF4301"/>
</dbReference>
<keyword evidence="3" id="KW-1185">Reference proteome</keyword>
<name>A0A0E4A208_9BACT</name>
<sequence>MQFTEQDQDQILLQGVSLDQIDQQIKHFVEGFPYLNVIKAATIGDGIIRIADDQLATHIHRFDEAAHERDLVKFVPASGAATRMFKSLFSALDGKSDKSVDEVFARLTDFAFYDDLKAAMAAQGHDLDKAVAENDRITVLRFLLTEDGLDYGSLPKGLLKFHRYPDGPRTPVEEHLVEGAAYANSDGLVKIHFTVSPEHRSRFEQLIHAQKTDYEAWLGVTFDVTFSEQKKSTDTISVNMDNSPFRSGESGSLLFRPAGHGALIENLNDIHADIVFIKNIDNVVPDQIKEPTITYKKVLASVLLDAQQQIARLQGLLESQSGDSEAISDGYLSEADELLRRTLYTLPPVGFDQLSKAEKLDYLRRKLDRPVRVCGMVKNVGEPGGGPFWARNQDGSVSLQVVESAQIDLTDPAQKAIFDEATHFNPVDLVCGLKDHLGRKYDLPAYRDPLTGFITAKSKDGKDLKAQELPGLWNGAMADWSTIFVEVPLITFNPVKTVNDLLRKEHQPE</sequence>
<dbReference type="GO" id="GO:0016301">
    <property type="term" value="F:kinase activity"/>
    <property type="evidence" value="ECO:0007669"/>
    <property type="project" value="UniProtKB-KW"/>
</dbReference>
<keyword evidence="2" id="KW-0808">Transferase</keyword>
<dbReference type="InterPro" id="IPR029044">
    <property type="entry name" value="Nucleotide-diphossugar_trans"/>
</dbReference>
<evidence type="ECO:0000313" key="3">
    <source>
        <dbReference type="Proteomes" id="UP000033054"/>
    </source>
</evidence>
<organism evidence="2 3">
    <name type="scientific">Spirosoma radiotolerans</name>
    <dbReference type="NCBI Taxonomy" id="1379870"/>
    <lineage>
        <taxon>Bacteria</taxon>
        <taxon>Pseudomonadati</taxon>
        <taxon>Bacteroidota</taxon>
        <taxon>Cytophagia</taxon>
        <taxon>Cytophagales</taxon>
        <taxon>Cytophagaceae</taxon>
        <taxon>Spirosoma</taxon>
    </lineage>
</organism>
<dbReference type="KEGG" id="srd:SD10_27620"/>
<dbReference type="PATRIC" id="fig|1379870.5.peg.5950"/>
<proteinExistence type="predicted"/>